<accession>A0ACD3ZC41</accession>
<keyword evidence="2" id="KW-1185">Reference proteome</keyword>
<name>A0ACD3ZC41_FUSSC</name>
<sequence>MYAQNAVVLALAGLAAAQTTTTPGPVPIPTGSSNGTITVTKVYDVYTTYCPGPTSFVIGGKDYVVTEPCTLTITDCPCTVVETHAPTWIPQPPPVVPGCPGGDHCTTTGDNTKGQTPKTSDTACEGDDCAPVIVNGAGAIQISLGLAAVFGLFAL</sequence>
<dbReference type="EMBL" id="CP090035">
    <property type="protein sequence ID" value="UPK97653.1"/>
    <property type="molecule type" value="Genomic_DNA"/>
</dbReference>
<gene>
    <name evidence="1" type="ORF">LCI18_008588</name>
</gene>
<organism evidence="1 2">
    <name type="scientific">Fusarium solani subsp. cucurbitae</name>
    <name type="common">Neocosmosporum cucurbitae</name>
    <dbReference type="NCBI Taxonomy" id="2747967"/>
    <lineage>
        <taxon>Eukaryota</taxon>
        <taxon>Fungi</taxon>
        <taxon>Dikarya</taxon>
        <taxon>Ascomycota</taxon>
        <taxon>Pezizomycotina</taxon>
        <taxon>Sordariomycetes</taxon>
        <taxon>Hypocreomycetidae</taxon>
        <taxon>Hypocreales</taxon>
        <taxon>Nectriaceae</taxon>
        <taxon>Fusarium</taxon>
        <taxon>Fusarium solani species complex</taxon>
    </lineage>
</organism>
<proteinExistence type="predicted"/>
<reference evidence="1" key="1">
    <citation type="submission" date="2021-11" db="EMBL/GenBank/DDBJ databases">
        <title>Fusarium solani-melongenae Genome sequencing and assembly.</title>
        <authorList>
            <person name="Xie S."/>
            <person name="Huang L."/>
            <person name="Zhang X."/>
        </authorList>
    </citation>
    <scope>NUCLEOTIDE SEQUENCE</scope>
    <source>
        <strain evidence="1">CRI 24-3</strain>
    </source>
</reference>
<dbReference type="Proteomes" id="UP000830768">
    <property type="component" value="Chromosome 6"/>
</dbReference>
<protein>
    <submittedName>
        <fullName evidence="1">Uncharacterized protein</fullName>
    </submittedName>
</protein>
<evidence type="ECO:0000313" key="2">
    <source>
        <dbReference type="Proteomes" id="UP000830768"/>
    </source>
</evidence>
<evidence type="ECO:0000313" key="1">
    <source>
        <dbReference type="EMBL" id="UPK97653.1"/>
    </source>
</evidence>